<sequence length="126" mass="13659">MEIRKVLGYAKGGDPVVGDKVLVGEHGPELAEFKDSVHIYSNEKTRQRLKPLTSSKPKVRPVRGTGGALGGIQVTVNINGNVDGDDAKLQKLAKMIGVEVDQQVRQKLNIILDHIGDDTGDDDDFL</sequence>
<accession>A0A8S5ML93</accession>
<evidence type="ECO:0000313" key="1">
    <source>
        <dbReference type="EMBL" id="DAD83000.1"/>
    </source>
</evidence>
<proteinExistence type="predicted"/>
<protein>
    <submittedName>
        <fullName evidence="1">Uncharacterized protein</fullName>
    </submittedName>
</protein>
<name>A0A8S5ML93_9CAUD</name>
<reference evidence="1" key="1">
    <citation type="journal article" date="2021" name="Proc. Natl. Acad. Sci. U.S.A.">
        <title>A Catalog of Tens of Thousands of Viruses from Human Metagenomes Reveals Hidden Associations with Chronic Diseases.</title>
        <authorList>
            <person name="Tisza M.J."/>
            <person name="Buck C.B."/>
        </authorList>
    </citation>
    <scope>NUCLEOTIDE SEQUENCE</scope>
    <source>
        <strain evidence="1">Ct1PY2</strain>
    </source>
</reference>
<organism evidence="1">
    <name type="scientific">Myoviridae sp. ct1PY2</name>
    <dbReference type="NCBI Taxonomy" id="2826602"/>
    <lineage>
        <taxon>Viruses</taxon>
        <taxon>Duplodnaviria</taxon>
        <taxon>Heunggongvirae</taxon>
        <taxon>Uroviricota</taxon>
        <taxon>Caudoviricetes</taxon>
    </lineage>
</organism>
<dbReference type="EMBL" id="BK014926">
    <property type="protein sequence ID" value="DAD83000.1"/>
    <property type="molecule type" value="Genomic_DNA"/>
</dbReference>